<dbReference type="Proteomes" id="UP000029859">
    <property type="component" value="Unassembled WGS sequence"/>
</dbReference>
<dbReference type="EMBL" id="JRHO01000014">
    <property type="protein sequence ID" value="KGK97688.1"/>
    <property type="molecule type" value="Genomic_DNA"/>
</dbReference>
<evidence type="ECO:0000256" key="1">
    <source>
        <dbReference type="SAM" id="Phobius"/>
    </source>
</evidence>
<dbReference type="AlphaFoldDB" id="A0A099T0R9"/>
<sequence>MTHCGAESVEWEVLEVVSSSVDEDYYFFTVRTPGFSEFAVGALPFGMDAMFPVESEDVDTTTYSGHLGDSTEERVTSSMWLLPVIAGILGIFFFVLWKRRKDEEDEQMR</sequence>
<reference evidence="2 3" key="1">
    <citation type="submission" date="2014-09" db="EMBL/GenBank/DDBJ databases">
        <title>Draft genome sequence of an obligately methylotrophic methanogen, Methanococcoides methylutens, isolated from marine sediment.</title>
        <authorList>
            <person name="Guan Y."/>
            <person name="Ngugi D.K."/>
            <person name="Blom J."/>
            <person name="Ali S."/>
            <person name="Ferry J.G."/>
            <person name="Stingl U."/>
        </authorList>
    </citation>
    <scope>NUCLEOTIDE SEQUENCE [LARGE SCALE GENOMIC DNA]</scope>
    <source>
        <strain evidence="2 3">DSM 2657</strain>
    </source>
</reference>
<proteinExistence type="predicted"/>
<gene>
    <name evidence="2" type="ORF">LI82_07850</name>
</gene>
<protein>
    <submittedName>
        <fullName evidence="2">Uncharacterized protein</fullName>
    </submittedName>
</protein>
<keyword evidence="1" id="KW-0812">Transmembrane</keyword>
<organism evidence="2 3">
    <name type="scientific">Methanococcoides methylutens</name>
    <dbReference type="NCBI Taxonomy" id="2226"/>
    <lineage>
        <taxon>Archaea</taxon>
        <taxon>Methanobacteriati</taxon>
        <taxon>Methanobacteriota</taxon>
        <taxon>Stenosarchaea group</taxon>
        <taxon>Methanomicrobia</taxon>
        <taxon>Methanosarcinales</taxon>
        <taxon>Methanosarcinaceae</taxon>
        <taxon>Methanococcoides</taxon>
    </lineage>
</organism>
<evidence type="ECO:0000313" key="2">
    <source>
        <dbReference type="EMBL" id="KGK97688.1"/>
    </source>
</evidence>
<evidence type="ECO:0000313" key="3">
    <source>
        <dbReference type="Proteomes" id="UP000029859"/>
    </source>
</evidence>
<keyword evidence="1" id="KW-0472">Membrane</keyword>
<accession>A0A099T0R9</accession>
<feature type="transmembrane region" description="Helical" evidence="1">
    <location>
        <begin position="79"/>
        <end position="97"/>
    </location>
</feature>
<keyword evidence="1" id="KW-1133">Transmembrane helix</keyword>
<name>A0A099T0R9_METMT</name>
<comment type="caution">
    <text evidence="2">The sequence shown here is derived from an EMBL/GenBank/DDBJ whole genome shotgun (WGS) entry which is preliminary data.</text>
</comment>
<keyword evidence="3" id="KW-1185">Reference proteome</keyword>